<dbReference type="EMBL" id="JACTAM010000022">
    <property type="protein sequence ID" value="KAI2650552.1"/>
    <property type="molecule type" value="Genomic_DNA"/>
</dbReference>
<proteinExistence type="predicted"/>
<dbReference type="Proteomes" id="UP000830375">
    <property type="component" value="Unassembled WGS sequence"/>
</dbReference>
<accession>A0ABQ8LIQ4</accession>
<keyword evidence="2" id="KW-1185">Reference proteome</keyword>
<dbReference type="InterPro" id="IPR052055">
    <property type="entry name" value="Hepadnavirus_pol/RT"/>
</dbReference>
<sequence>MGGIALFSDICALSIRHPREQKAQGRPVHMALSPHVFTKLAPLWEQGIHILNYLDDWLIIAHSRDLLCKPSGASGHLGKKQTLPCAEHLFSWYGVGFGQHGSVPHGGLHASLLGHMAAAAAVTPLGLLHMRPLHHWLHGWIPRWAWHRCTFRVGVTPECHQFFSFWSDLHSYGAGMPLGQMSIINTNASETGWVAVCNGQDLDRTLTAVAHQLPRAAGSVSLRRFQPMLQGKHVLVRTDNRAMVTYINRQGGLCSCHMSQLACHLLLWSQTWLKSLRAVHIPRELNRAAYALS</sequence>
<dbReference type="PANTHER" id="PTHR33050:SF7">
    <property type="entry name" value="RIBONUCLEASE H"/>
    <property type="match status" value="1"/>
</dbReference>
<dbReference type="PANTHER" id="PTHR33050">
    <property type="entry name" value="REVERSE TRANSCRIPTASE DOMAIN-CONTAINING PROTEIN"/>
    <property type="match status" value="1"/>
</dbReference>
<dbReference type="CDD" id="cd09275">
    <property type="entry name" value="RNase_HI_RT_DIRS1"/>
    <property type="match status" value="1"/>
</dbReference>
<gene>
    <name evidence="1" type="ORF">H4Q32_000570</name>
</gene>
<evidence type="ECO:0000313" key="2">
    <source>
        <dbReference type="Proteomes" id="UP000830375"/>
    </source>
</evidence>
<dbReference type="SUPFAM" id="SSF56672">
    <property type="entry name" value="DNA/RNA polymerases"/>
    <property type="match status" value="1"/>
</dbReference>
<evidence type="ECO:0000313" key="1">
    <source>
        <dbReference type="EMBL" id="KAI2650552.1"/>
    </source>
</evidence>
<dbReference type="InterPro" id="IPR043502">
    <property type="entry name" value="DNA/RNA_pol_sf"/>
</dbReference>
<reference evidence="1 2" key="1">
    <citation type="submission" date="2022-01" db="EMBL/GenBank/DDBJ databases">
        <title>A high-quality chromosome-level genome assembly of rohu carp, Labeo rohita.</title>
        <authorList>
            <person name="Arick M.A. II"/>
            <person name="Hsu C.-Y."/>
            <person name="Magbanua Z."/>
            <person name="Pechanova O."/>
            <person name="Grover C."/>
            <person name="Miller E."/>
            <person name="Thrash A."/>
            <person name="Ezzel L."/>
            <person name="Alam S."/>
            <person name="Benzie J."/>
            <person name="Hamilton M."/>
            <person name="Karsi A."/>
            <person name="Lawrence M.L."/>
            <person name="Peterson D.G."/>
        </authorList>
    </citation>
    <scope>NUCLEOTIDE SEQUENCE [LARGE SCALE GENOMIC DNA]</scope>
    <source>
        <strain evidence="2">BAU-BD-2019</strain>
        <tissue evidence="1">Blood</tissue>
    </source>
</reference>
<name>A0ABQ8LIQ4_LABRO</name>
<comment type="caution">
    <text evidence="1">The sequence shown here is derived from an EMBL/GenBank/DDBJ whole genome shotgun (WGS) entry which is preliminary data.</text>
</comment>
<protein>
    <submittedName>
        <fullName evidence="1">Carbohydrate sulfotransferase 11</fullName>
    </submittedName>
</protein>
<organism evidence="1 2">
    <name type="scientific">Labeo rohita</name>
    <name type="common">Indian major carp</name>
    <name type="synonym">Cyprinus rohita</name>
    <dbReference type="NCBI Taxonomy" id="84645"/>
    <lineage>
        <taxon>Eukaryota</taxon>
        <taxon>Metazoa</taxon>
        <taxon>Chordata</taxon>
        <taxon>Craniata</taxon>
        <taxon>Vertebrata</taxon>
        <taxon>Euteleostomi</taxon>
        <taxon>Actinopterygii</taxon>
        <taxon>Neopterygii</taxon>
        <taxon>Teleostei</taxon>
        <taxon>Ostariophysi</taxon>
        <taxon>Cypriniformes</taxon>
        <taxon>Cyprinidae</taxon>
        <taxon>Labeoninae</taxon>
        <taxon>Labeonini</taxon>
        <taxon>Labeo</taxon>
    </lineage>
</organism>